<keyword evidence="4" id="KW-0808">Transferase</keyword>
<dbReference type="Gene3D" id="1.10.287.130">
    <property type="match status" value="1"/>
</dbReference>
<comment type="catalytic activity">
    <reaction evidence="1">
        <text>ATP + protein L-histidine = ADP + protein N-phospho-L-histidine.</text>
        <dbReference type="EC" id="2.7.13.3"/>
    </reaction>
</comment>
<dbReference type="InterPro" id="IPR000014">
    <property type="entry name" value="PAS"/>
</dbReference>
<dbReference type="Pfam" id="PF13426">
    <property type="entry name" value="PAS_9"/>
    <property type="match status" value="1"/>
</dbReference>
<dbReference type="Gene3D" id="3.30.565.10">
    <property type="entry name" value="Histidine kinase-like ATPase, C-terminal domain"/>
    <property type="match status" value="1"/>
</dbReference>
<evidence type="ECO:0000313" key="10">
    <source>
        <dbReference type="Proteomes" id="UP000271010"/>
    </source>
</evidence>
<name>A0A3M9MW37_9BACT</name>
<dbReference type="Pfam" id="PF08447">
    <property type="entry name" value="PAS_3"/>
    <property type="match status" value="1"/>
</dbReference>
<feature type="domain" description="PAS" evidence="7">
    <location>
        <begin position="500"/>
        <end position="545"/>
    </location>
</feature>
<keyword evidence="3" id="KW-0597">Phosphoprotein</keyword>
<keyword evidence="5" id="KW-0418">Kinase</keyword>
<dbReference type="InterPro" id="IPR013656">
    <property type="entry name" value="PAS_4"/>
</dbReference>
<feature type="domain" description="PAS" evidence="7">
    <location>
        <begin position="263"/>
        <end position="333"/>
    </location>
</feature>
<feature type="domain" description="Histidine kinase" evidence="6">
    <location>
        <begin position="644"/>
        <end position="859"/>
    </location>
</feature>
<dbReference type="InterPro" id="IPR004358">
    <property type="entry name" value="Sig_transdc_His_kin-like_C"/>
</dbReference>
<dbReference type="EMBL" id="RJJE01000009">
    <property type="protein sequence ID" value="RNI29762.1"/>
    <property type="molecule type" value="Genomic_DNA"/>
</dbReference>
<feature type="domain" description="PAS" evidence="7">
    <location>
        <begin position="137"/>
        <end position="207"/>
    </location>
</feature>
<dbReference type="EC" id="2.7.13.3" evidence="2"/>
<sequence>MLNQIDKPHMGADKNQNVFEKLVRHSSLLHCVLNRSGIFEYVSDASASLLGYAPEELTGHAFTAFLRSKDVERTQRALEQLPHEQQATTIDTCFHHKSGHEVPMAWSVTWSGQEEEFYCVGRDATEKWAVRRKVKEKEELHEALVEYGADMLALLNEEGIYTYVGGSTERILGYTPPQLVGKRVFDFIHPDDRHLVEGSFISLLQQNDYVKLQRFRFKAAAGDWRWVDTALSNQLKNKSIQSLVVSSRDMTEQMQSRTRLLENEQRYRNLFEKNPDAVFLQHPDGTVAEVNDAFNQLLGFGQDKIIGKPVSAFMSEESAALCSRYFEQALLGSTMRFDLELASQSGDRKILDLTMYPLTVQGSVMGIETIAKDITAIVRSYETIQQQAQKLNTILESITDAFFTLDHNLRFTFLNSEAERLLDIDRHKSLGRSIWEVFPDEVGGMFNDYYQQVQATKKAASFETSLKRKMIWLGVKFYPLEDGLSVYLVDITQRVKYENELKMLSLVASKTTNGIVIMNAQGEIQWVNEGFTNLNGYTLNEVFGKRPSDFLQGPKTDSEAAQRIFEKYEAGEPFSEEVLNYKKTGEIFWVRFEVTPVRDNDGKIVRFISVQTDITAQKAADESQAQLTRDLTQQNRDLQQFTYIVSHNLRAPVANAMGLAHLLNILDRTSPNFDTALLNLDKSMAALDTILKDLNAILSIGFNKGTLSQGNVDFGQICREAVESLHESIGANGIKVRTEIAPNTFVYGNRAYLFSIVYNLMSNAIKYRSPERRPEITVKTTTNQQWVSVIFSDNGLGFDEEKVGDKIFRLYQRFHRDIEGRGLGLFLVKTQIDAMGGEIKVSSTIGVGTQFQIHLRPGNGHDGESHAQVVE</sequence>
<dbReference type="PROSITE" id="PS50109">
    <property type="entry name" value="HIS_KIN"/>
    <property type="match status" value="1"/>
</dbReference>
<dbReference type="InterPro" id="IPR001610">
    <property type="entry name" value="PAC"/>
</dbReference>
<dbReference type="InterPro" id="IPR003594">
    <property type="entry name" value="HATPase_dom"/>
</dbReference>
<dbReference type="SMART" id="SM00086">
    <property type="entry name" value="PAC"/>
    <property type="match status" value="4"/>
</dbReference>
<dbReference type="PRINTS" id="PR00344">
    <property type="entry name" value="BCTRLSENSOR"/>
</dbReference>
<dbReference type="InterPro" id="IPR000700">
    <property type="entry name" value="PAS-assoc_C"/>
</dbReference>
<dbReference type="Proteomes" id="UP000271010">
    <property type="component" value="Unassembled WGS sequence"/>
</dbReference>
<evidence type="ECO:0000256" key="2">
    <source>
        <dbReference type="ARBA" id="ARBA00012438"/>
    </source>
</evidence>
<evidence type="ECO:0000259" key="7">
    <source>
        <dbReference type="PROSITE" id="PS50112"/>
    </source>
</evidence>
<reference evidence="9 10" key="1">
    <citation type="submission" date="2018-11" db="EMBL/GenBank/DDBJ databases">
        <title>Rufibacter latericius sp. nov., isolated from water in Baiyang Lake.</title>
        <authorList>
            <person name="Yang Y."/>
        </authorList>
    </citation>
    <scope>NUCLEOTIDE SEQUENCE [LARGE SCALE GENOMIC DNA]</scope>
    <source>
        <strain evidence="9 10">MCC P1</strain>
    </source>
</reference>
<dbReference type="GO" id="GO:0000155">
    <property type="term" value="F:phosphorelay sensor kinase activity"/>
    <property type="evidence" value="ECO:0007669"/>
    <property type="project" value="InterPro"/>
</dbReference>
<dbReference type="SUPFAM" id="SSF55785">
    <property type="entry name" value="PYP-like sensor domain (PAS domain)"/>
    <property type="match status" value="5"/>
</dbReference>
<dbReference type="OrthoDB" id="9766459at2"/>
<feature type="domain" description="PAS" evidence="7">
    <location>
        <begin position="387"/>
        <end position="441"/>
    </location>
</feature>
<protein>
    <recommendedName>
        <fullName evidence="2">histidine kinase</fullName>
        <ecNumber evidence="2">2.7.13.3</ecNumber>
    </recommendedName>
</protein>
<keyword evidence="10" id="KW-1185">Reference proteome</keyword>
<dbReference type="InterPro" id="IPR035965">
    <property type="entry name" value="PAS-like_dom_sf"/>
</dbReference>
<dbReference type="InterPro" id="IPR036890">
    <property type="entry name" value="HATPase_C_sf"/>
</dbReference>
<dbReference type="InterPro" id="IPR005467">
    <property type="entry name" value="His_kinase_dom"/>
</dbReference>
<dbReference type="Pfam" id="PF02518">
    <property type="entry name" value="HATPase_c"/>
    <property type="match status" value="1"/>
</dbReference>
<dbReference type="InterPro" id="IPR013655">
    <property type="entry name" value="PAS_fold_3"/>
</dbReference>
<comment type="caution">
    <text evidence="9">The sequence shown here is derived from an EMBL/GenBank/DDBJ whole genome shotgun (WGS) entry which is preliminary data.</text>
</comment>
<dbReference type="Pfam" id="PF08448">
    <property type="entry name" value="PAS_4"/>
    <property type="match status" value="3"/>
</dbReference>
<dbReference type="SUPFAM" id="SSF47384">
    <property type="entry name" value="Homodimeric domain of signal transducing histidine kinase"/>
    <property type="match status" value="1"/>
</dbReference>
<dbReference type="CDD" id="cd00130">
    <property type="entry name" value="PAS"/>
    <property type="match status" value="5"/>
</dbReference>
<evidence type="ECO:0000256" key="3">
    <source>
        <dbReference type="ARBA" id="ARBA00022553"/>
    </source>
</evidence>
<dbReference type="PROSITE" id="PS50112">
    <property type="entry name" value="PAS"/>
    <property type="match status" value="5"/>
</dbReference>
<dbReference type="AlphaFoldDB" id="A0A3M9MW37"/>
<dbReference type="SMART" id="SM00091">
    <property type="entry name" value="PAS"/>
    <property type="match status" value="5"/>
</dbReference>
<dbReference type="PANTHER" id="PTHR43304:SF1">
    <property type="entry name" value="PAC DOMAIN-CONTAINING PROTEIN"/>
    <property type="match status" value="1"/>
</dbReference>
<dbReference type="PANTHER" id="PTHR43304">
    <property type="entry name" value="PHYTOCHROME-LIKE PROTEIN CPH1"/>
    <property type="match status" value="1"/>
</dbReference>
<evidence type="ECO:0000313" key="9">
    <source>
        <dbReference type="EMBL" id="RNI29762.1"/>
    </source>
</evidence>
<dbReference type="InterPro" id="IPR036097">
    <property type="entry name" value="HisK_dim/P_sf"/>
</dbReference>
<dbReference type="RefSeq" id="WP_123132845.1">
    <property type="nucleotide sequence ID" value="NZ_RJJE01000009.1"/>
</dbReference>
<dbReference type="SMART" id="SM00387">
    <property type="entry name" value="HATPase_c"/>
    <property type="match status" value="1"/>
</dbReference>
<feature type="domain" description="PAS" evidence="7">
    <location>
        <begin position="32"/>
        <end position="85"/>
    </location>
</feature>
<dbReference type="Gene3D" id="3.30.450.20">
    <property type="entry name" value="PAS domain"/>
    <property type="match status" value="5"/>
</dbReference>
<evidence type="ECO:0000259" key="8">
    <source>
        <dbReference type="PROSITE" id="PS50113"/>
    </source>
</evidence>
<dbReference type="InterPro" id="IPR052162">
    <property type="entry name" value="Sensor_kinase/Photoreceptor"/>
</dbReference>
<organism evidence="9 10">
    <name type="scientific">Rufibacter immobilis</name>
    <dbReference type="NCBI Taxonomy" id="1348778"/>
    <lineage>
        <taxon>Bacteria</taxon>
        <taxon>Pseudomonadati</taxon>
        <taxon>Bacteroidota</taxon>
        <taxon>Cytophagia</taxon>
        <taxon>Cytophagales</taxon>
        <taxon>Hymenobacteraceae</taxon>
        <taxon>Rufibacter</taxon>
    </lineage>
</organism>
<dbReference type="PROSITE" id="PS50113">
    <property type="entry name" value="PAC"/>
    <property type="match status" value="1"/>
</dbReference>
<feature type="domain" description="PAC" evidence="8">
    <location>
        <begin position="574"/>
        <end position="626"/>
    </location>
</feature>
<dbReference type="NCBIfam" id="TIGR00229">
    <property type="entry name" value="sensory_box"/>
    <property type="match status" value="5"/>
</dbReference>
<evidence type="ECO:0000259" key="6">
    <source>
        <dbReference type="PROSITE" id="PS50109"/>
    </source>
</evidence>
<dbReference type="SUPFAM" id="SSF55874">
    <property type="entry name" value="ATPase domain of HSP90 chaperone/DNA topoisomerase II/histidine kinase"/>
    <property type="match status" value="1"/>
</dbReference>
<accession>A0A3M9MW37</accession>
<gene>
    <name evidence="9" type="ORF">EFA69_09475</name>
</gene>
<evidence type="ECO:0000256" key="1">
    <source>
        <dbReference type="ARBA" id="ARBA00000085"/>
    </source>
</evidence>
<evidence type="ECO:0000256" key="5">
    <source>
        <dbReference type="ARBA" id="ARBA00022777"/>
    </source>
</evidence>
<proteinExistence type="predicted"/>
<evidence type="ECO:0000256" key="4">
    <source>
        <dbReference type="ARBA" id="ARBA00022679"/>
    </source>
</evidence>